<dbReference type="EMBL" id="HAED01012885">
    <property type="protein sequence ID" value="SBQ99297.1"/>
    <property type="molecule type" value="Transcribed_RNA"/>
</dbReference>
<organism evidence="1">
    <name type="scientific">Nothobranchius kuhntae</name>
    <name type="common">Beira killifish</name>
    <dbReference type="NCBI Taxonomy" id="321403"/>
    <lineage>
        <taxon>Eukaryota</taxon>
        <taxon>Metazoa</taxon>
        <taxon>Chordata</taxon>
        <taxon>Craniata</taxon>
        <taxon>Vertebrata</taxon>
        <taxon>Euteleostomi</taxon>
        <taxon>Actinopterygii</taxon>
        <taxon>Neopterygii</taxon>
        <taxon>Teleostei</taxon>
        <taxon>Neoteleostei</taxon>
        <taxon>Acanthomorphata</taxon>
        <taxon>Ovalentaria</taxon>
        <taxon>Atherinomorphae</taxon>
        <taxon>Cyprinodontiformes</taxon>
        <taxon>Nothobranchiidae</taxon>
        <taxon>Nothobranchius</taxon>
    </lineage>
</organism>
<reference evidence="1" key="1">
    <citation type="submission" date="2016-05" db="EMBL/GenBank/DDBJ databases">
        <authorList>
            <person name="Lavstsen T."/>
            <person name="Jespersen J.S."/>
        </authorList>
    </citation>
    <scope>NUCLEOTIDE SEQUENCE</scope>
    <source>
        <tissue evidence="1">Brain</tissue>
    </source>
</reference>
<name>A0A1A8IPS7_NOTKU</name>
<reference evidence="1" key="2">
    <citation type="submission" date="2016-06" db="EMBL/GenBank/DDBJ databases">
        <title>The genome of a short-lived fish provides insights into sex chromosome evolution and the genetic control of aging.</title>
        <authorList>
            <person name="Reichwald K."/>
            <person name="Felder M."/>
            <person name="Petzold A."/>
            <person name="Koch P."/>
            <person name="Groth M."/>
            <person name="Platzer M."/>
        </authorList>
    </citation>
    <scope>NUCLEOTIDE SEQUENCE</scope>
    <source>
        <tissue evidence="1">Brain</tissue>
    </source>
</reference>
<evidence type="ECO:0000313" key="1">
    <source>
        <dbReference type="EMBL" id="SBQ99297.1"/>
    </source>
</evidence>
<feature type="non-terminal residue" evidence="1">
    <location>
        <position position="139"/>
    </location>
</feature>
<accession>A0A1A8IPS7</accession>
<protein>
    <submittedName>
        <fullName evidence="1">Paternally expressed 10</fullName>
    </submittedName>
</protein>
<proteinExistence type="predicted"/>
<sequence>ISWTQHSQFSSPTLWSLEPWRLGHPGMRKPSSLPSRSPSTTKFRTSWHCAHNPSHWRNSSAWPFLLINTSMNCSTRTPVPEPSPHRTVTMSLALGPPQSPPSWRNPCRWEGHTSAGRRGHIGSGQVCVYIVGSQDTLLE</sequence>
<feature type="non-terminal residue" evidence="1">
    <location>
        <position position="1"/>
    </location>
</feature>
<dbReference type="AlphaFoldDB" id="A0A1A8IPS7"/>
<gene>
    <name evidence="1" type="primary">PEG10</name>
</gene>